<dbReference type="PROSITE" id="PS50801">
    <property type="entry name" value="STAS"/>
    <property type="match status" value="1"/>
</dbReference>
<dbReference type="InterPro" id="IPR058548">
    <property type="entry name" value="MlaB-like_STAS"/>
</dbReference>
<dbReference type="Pfam" id="PF13466">
    <property type="entry name" value="STAS_2"/>
    <property type="match status" value="1"/>
</dbReference>
<reference evidence="2 3" key="1">
    <citation type="submission" date="2016-10" db="EMBL/GenBank/DDBJ databases">
        <authorList>
            <person name="Varghese N."/>
            <person name="Submissions S."/>
        </authorList>
    </citation>
    <scope>NUCLEOTIDE SEQUENCE [LARGE SCALE GENOMIC DNA]</scope>
    <source>
        <strain evidence="2 3">Nl1</strain>
    </source>
</reference>
<dbReference type="EMBL" id="FNKY01000001">
    <property type="protein sequence ID" value="SDQ36447.1"/>
    <property type="molecule type" value="Genomic_DNA"/>
</dbReference>
<proteinExistence type="predicted"/>
<dbReference type="CDD" id="cd07043">
    <property type="entry name" value="STAS_anti-anti-sigma_factors"/>
    <property type="match status" value="1"/>
</dbReference>
<evidence type="ECO:0000259" key="1">
    <source>
        <dbReference type="PROSITE" id="PS50801"/>
    </source>
</evidence>
<feature type="domain" description="STAS" evidence="1">
    <location>
        <begin position="12"/>
        <end position="96"/>
    </location>
</feature>
<dbReference type="SUPFAM" id="SSF52091">
    <property type="entry name" value="SpoIIaa-like"/>
    <property type="match status" value="1"/>
</dbReference>
<protein>
    <submittedName>
        <fullName evidence="2">Phospholipid transport system transporter-binding protein</fullName>
    </submittedName>
</protein>
<name>A0ABY0T6Y3_9PROT</name>
<organism evidence="2 3">
    <name type="scientific">Nitrosospira multiformis</name>
    <dbReference type="NCBI Taxonomy" id="1231"/>
    <lineage>
        <taxon>Bacteria</taxon>
        <taxon>Pseudomonadati</taxon>
        <taxon>Pseudomonadota</taxon>
        <taxon>Betaproteobacteria</taxon>
        <taxon>Nitrosomonadales</taxon>
        <taxon>Nitrosomonadaceae</taxon>
        <taxon>Nitrosospira</taxon>
    </lineage>
</organism>
<dbReference type="RefSeq" id="WP_074630699.1">
    <property type="nucleotide sequence ID" value="NZ_FNKY01000001.1"/>
</dbReference>
<keyword evidence="3" id="KW-1185">Reference proteome</keyword>
<dbReference type="InterPro" id="IPR036513">
    <property type="entry name" value="STAS_dom_sf"/>
</dbReference>
<accession>A0ABY0T6Y3</accession>
<comment type="caution">
    <text evidence="2">The sequence shown here is derived from an EMBL/GenBank/DDBJ whole genome shotgun (WGS) entry which is preliminary data.</text>
</comment>
<dbReference type="InterPro" id="IPR002645">
    <property type="entry name" value="STAS_dom"/>
</dbReference>
<evidence type="ECO:0000313" key="3">
    <source>
        <dbReference type="Proteomes" id="UP000183471"/>
    </source>
</evidence>
<dbReference type="Gene3D" id="3.30.750.24">
    <property type="entry name" value="STAS domain"/>
    <property type="match status" value="1"/>
</dbReference>
<gene>
    <name evidence="2" type="ORF">SAMN05216402_0568</name>
</gene>
<sequence>MAEVVLSKDGELSVEGSITFDNVVAVVERGIALFNHDDLVIDLTRVAEVDSSAVSLLLEWQREAGRRHHRMCFANMPQNLRGLTQLYGVSELILQA</sequence>
<evidence type="ECO:0000313" key="2">
    <source>
        <dbReference type="EMBL" id="SDQ36447.1"/>
    </source>
</evidence>
<dbReference type="Proteomes" id="UP000183471">
    <property type="component" value="Unassembled WGS sequence"/>
</dbReference>